<keyword evidence="6 8" id="KW-0472">Membrane</keyword>
<dbReference type="Proteomes" id="UP001432128">
    <property type="component" value="Chromosome"/>
</dbReference>
<evidence type="ECO:0000256" key="8">
    <source>
        <dbReference type="PROSITE-ProRule" id="PRU01193"/>
    </source>
</evidence>
<keyword evidence="5 8" id="KW-1133">Transmembrane helix</keyword>
<dbReference type="SUPFAM" id="SSF54631">
    <property type="entry name" value="CBS-domain pair"/>
    <property type="match status" value="1"/>
</dbReference>
<dbReference type="CDD" id="cd04590">
    <property type="entry name" value="CBS_pair_CorC_HlyC_assoc"/>
    <property type="match status" value="1"/>
</dbReference>
<dbReference type="PANTHER" id="PTHR43099:SF5">
    <property type="entry name" value="HLYC_CORC FAMILY TRANSPORTER"/>
    <property type="match status" value="1"/>
</dbReference>
<evidence type="ECO:0000256" key="2">
    <source>
        <dbReference type="ARBA" id="ARBA00022475"/>
    </source>
</evidence>
<organism evidence="12 13">
    <name type="scientific">Williamsia herbipolensis</name>
    <dbReference type="NCBI Taxonomy" id="1603258"/>
    <lineage>
        <taxon>Bacteria</taxon>
        <taxon>Bacillati</taxon>
        <taxon>Actinomycetota</taxon>
        <taxon>Actinomycetes</taxon>
        <taxon>Mycobacteriales</taxon>
        <taxon>Nocardiaceae</taxon>
        <taxon>Williamsia</taxon>
    </lineage>
</organism>
<evidence type="ECO:0000256" key="6">
    <source>
        <dbReference type="ARBA" id="ARBA00023136"/>
    </source>
</evidence>
<dbReference type="EMBL" id="CP108021">
    <property type="protein sequence ID" value="WUM20849.1"/>
    <property type="molecule type" value="Genomic_DNA"/>
</dbReference>
<gene>
    <name evidence="12" type="ORF">OG579_03170</name>
</gene>
<accession>A0AAU4K489</accession>
<dbReference type="AlphaFoldDB" id="A0AAU4K489"/>
<dbReference type="Pfam" id="PF01595">
    <property type="entry name" value="CNNM"/>
    <property type="match status" value="1"/>
</dbReference>
<evidence type="ECO:0000256" key="4">
    <source>
        <dbReference type="ARBA" id="ARBA00022737"/>
    </source>
</evidence>
<evidence type="ECO:0000256" key="3">
    <source>
        <dbReference type="ARBA" id="ARBA00022692"/>
    </source>
</evidence>
<protein>
    <submittedName>
        <fullName evidence="12">Hemolysin family protein</fullName>
    </submittedName>
</protein>
<comment type="subcellular location">
    <subcellularLocation>
        <location evidence="1">Cell membrane</location>
        <topology evidence="1">Multi-pass membrane protein</topology>
    </subcellularLocation>
</comment>
<dbReference type="InterPro" id="IPR044751">
    <property type="entry name" value="Ion_transp-like_CBS"/>
</dbReference>
<dbReference type="InterPro" id="IPR046342">
    <property type="entry name" value="CBS_dom_sf"/>
</dbReference>
<reference evidence="12 13" key="1">
    <citation type="submission" date="2022-10" db="EMBL/GenBank/DDBJ databases">
        <title>The complete genomes of actinobacterial strains from the NBC collection.</title>
        <authorList>
            <person name="Joergensen T.S."/>
            <person name="Alvarez Arevalo M."/>
            <person name="Sterndorff E.B."/>
            <person name="Faurdal D."/>
            <person name="Vuksanovic O."/>
            <person name="Mourched A.-S."/>
            <person name="Charusanti P."/>
            <person name="Shaw S."/>
            <person name="Blin K."/>
            <person name="Weber T."/>
        </authorList>
    </citation>
    <scope>NUCLEOTIDE SEQUENCE [LARGE SCALE GENOMIC DNA]</scope>
    <source>
        <strain evidence="12 13">NBC_00319</strain>
    </source>
</reference>
<feature type="transmembrane region" description="Helical" evidence="9">
    <location>
        <begin position="56"/>
        <end position="77"/>
    </location>
</feature>
<evidence type="ECO:0000259" key="11">
    <source>
        <dbReference type="PROSITE" id="PS51846"/>
    </source>
</evidence>
<keyword evidence="4" id="KW-0677">Repeat</keyword>
<dbReference type="PROSITE" id="PS51846">
    <property type="entry name" value="CNNM"/>
    <property type="match status" value="1"/>
</dbReference>
<keyword evidence="7" id="KW-0129">CBS domain</keyword>
<proteinExistence type="predicted"/>
<dbReference type="InterPro" id="IPR051676">
    <property type="entry name" value="UPF0053_domain"/>
</dbReference>
<dbReference type="GO" id="GO:0005886">
    <property type="term" value="C:plasma membrane"/>
    <property type="evidence" value="ECO:0007669"/>
    <property type="project" value="UniProtKB-SubCell"/>
</dbReference>
<evidence type="ECO:0000256" key="1">
    <source>
        <dbReference type="ARBA" id="ARBA00004651"/>
    </source>
</evidence>
<feature type="domain" description="CBS" evidence="10">
    <location>
        <begin position="297"/>
        <end position="354"/>
    </location>
</feature>
<evidence type="ECO:0000256" key="7">
    <source>
        <dbReference type="PROSITE-ProRule" id="PRU00703"/>
    </source>
</evidence>
<sequence length="358" mass="38199">MNDILGVLFAVALLAGNAFFVGAEFSLISARRDRLEALADQGKRRATTVIRAGQELSLMLAGAQLGITICSILLGRVGEPAVAHLIEKPMDLAGVPDAFLHPIGFTIALILVVILHILLGEMVPKNIALAGPERSAMLLVPAHLAFIRVAHPLIAFYNLAANLSLRAMRVEPKDELDATVSAGELAEMIGESREEGLIDAEEHDRLTRALRTTGRTVSEVAIGLDELRSVQVTVEPGTGRSGPTLGSIEKAVSDTGFSRFPVRGVDGVYTGYLHLKDVLDEILDDQVGQDSVIGVDKIRPLPVISGDTSLDEATAHLRRTSAHLGAVVDGNGRTIGVVALEDLVEEFVGTVRDETHRV</sequence>
<dbReference type="Gene3D" id="3.10.580.10">
    <property type="entry name" value="CBS-domain"/>
    <property type="match status" value="1"/>
</dbReference>
<name>A0AAU4K489_9NOCA</name>
<dbReference type="Pfam" id="PF00571">
    <property type="entry name" value="CBS"/>
    <property type="match status" value="1"/>
</dbReference>
<feature type="transmembrane region" description="Helical" evidence="9">
    <location>
        <begin position="98"/>
        <end position="118"/>
    </location>
</feature>
<evidence type="ECO:0000313" key="13">
    <source>
        <dbReference type="Proteomes" id="UP001432128"/>
    </source>
</evidence>
<keyword evidence="3 8" id="KW-0812">Transmembrane</keyword>
<dbReference type="InterPro" id="IPR002550">
    <property type="entry name" value="CNNM"/>
</dbReference>
<dbReference type="KEGG" id="whr:OG579_03170"/>
<evidence type="ECO:0000259" key="10">
    <source>
        <dbReference type="PROSITE" id="PS51371"/>
    </source>
</evidence>
<keyword evidence="2" id="KW-1003">Cell membrane</keyword>
<evidence type="ECO:0000313" key="12">
    <source>
        <dbReference type="EMBL" id="WUM20849.1"/>
    </source>
</evidence>
<evidence type="ECO:0000256" key="9">
    <source>
        <dbReference type="SAM" id="Phobius"/>
    </source>
</evidence>
<feature type="domain" description="CNNM transmembrane" evidence="11">
    <location>
        <begin position="1"/>
        <end position="202"/>
    </location>
</feature>
<evidence type="ECO:0000256" key="5">
    <source>
        <dbReference type="ARBA" id="ARBA00022989"/>
    </source>
</evidence>
<dbReference type="PROSITE" id="PS51371">
    <property type="entry name" value="CBS"/>
    <property type="match status" value="1"/>
</dbReference>
<dbReference type="PANTHER" id="PTHR43099">
    <property type="entry name" value="UPF0053 PROTEIN YRKA"/>
    <property type="match status" value="1"/>
</dbReference>
<dbReference type="RefSeq" id="WP_328858061.1">
    <property type="nucleotide sequence ID" value="NZ_CP108021.1"/>
</dbReference>
<dbReference type="InterPro" id="IPR000644">
    <property type="entry name" value="CBS_dom"/>
</dbReference>
<keyword evidence="13" id="KW-1185">Reference proteome</keyword>